<keyword evidence="2" id="KW-1185">Reference proteome</keyword>
<comment type="caution">
    <text evidence="1">The sequence shown here is derived from an EMBL/GenBank/DDBJ whole genome shotgun (WGS) entry which is preliminary data.</text>
</comment>
<dbReference type="Proteomes" id="UP000050969">
    <property type="component" value="Unassembled WGS sequence"/>
</dbReference>
<gene>
    <name evidence="1" type="ORF">IV56_GL001099</name>
</gene>
<evidence type="ECO:0000313" key="1">
    <source>
        <dbReference type="EMBL" id="KRO16510.1"/>
    </source>
</evidence>
<dbReference type="EMBL" id="JQCE01000037">
    <property type="protein sequence ID" value="KRO16510.1"/>
    <property type="molecule type" value="Genomic_DNA"/>
</dbReference>
<proteinExistence type="predicted"/>
<accession>A0A0R2MSG4</accession>
<reference evidence="1 2" key="1">
    <citation type="journal article" date="2015" name="Genome Announc.">
        <title>Expanding the biotechnology potential of lactobacilli through comparative genomics of 213 strains and associated genera.</title>
        <authorList>
            <person name="Sun Z."/>
            <person name="Harris H.M."/>
            <person name="McCann A."/>
            <person name="Guo C."/>
            <person name="Argimon S."/>
            <person name="Zhang W."/>
            <person name="Yang X."/>
            <person name="Jeffery I.B."/>
            <person name="Cooney J.C."/>
            <person name="Kagawa T.F."/>
            <person name="Liu W."/>
            <person name="Song Y."/>
            <person name="Salvetti E."/>
            <person name="Wrobel A."/>
            <person name="Rasinkangas P."/>
            <person name="Parkhill J."/>
            <person name="Rea M.C."/>
            <person name="O'Sullivan O."/>
            <person name="Ritari J."/>
            <person name="Douillard F.P."/>
            <person name="Paul Ross R."/>
            <person name="Yang R."/>
            <person name="Briner A.E."/>
            <person name="Felis G.E."/>
            <person name="de Vos W.M."/>
            <person name="Barrangou R."/>
            <person name="Klaenhammer T.R."/>
            <person name="Caufield P.W."/>
            <person name="Cui Y."/>
            <person name="Zhang H."/>
            <person name="O'Toole P.W."/>
        </authorList>
    </citation>
    <scope>NUCLEOTIDE SEQUENCE [LARGE SCALE GENOMIC DNA]</scope>
    <source>
        <strain evidence="1 2">DSM 24301</strain>
    </source>
</reference>
<name>A0A0R2MSG4_9LACO</name>
<dbReference type="STRING" id="1293598.IV56_GL001099"/>
<sequence>MSSLAIAITNELTVSVVSDNNDNSIVVRHISALPQNTVLTKALLHGLQDIADQYPDRVAISRIDAG</sequence>
<protein>
    <submittedName>
        <fullName evidence="1">Uncharacterized protein</fullName>
    </submittedName>
</protein>
<dbReference type="PATRIC" id="fig|1293598.4.peg.1159"/>
<organism evidence="1 2">
    <name type="scientific">Lacticaseibacillus saniviri JCM 17471 = DSM 24301</name>
    <dbReference type="NCBI Taxonomy" id="1293598"/>
    <lineage>
        <taxon>Bacteria</taxon>
        <taxon>Bacillati</taxon>
        <taxon>Bacillota</taxon>
        <taxon>Bacilli</taxon>
        <taxon>Lactobacillales</taxon>
        <taxon>Lactobacillaceae</taxon>
        <taxon>Lacticaseibacillus</taxon>
    </lineage>
</organism>
<dbReference type="AlphaFoldDB" id="A0A0R2MSG4"/>
<evidence type="ECO:0000313" key="2">
    <source>
        <dbReference type="Proteomes" id="UP000050969"/>
    </source>
</evidence>